<proteinExistence type="inferred from homology"/>
<evidence type="ECO:0000256" key="2">
    <source>
        <dbReference type="ARBA" id="ARBA00022801"/>
    </source>
</evidence>
<accession>A0ABX9UDN4</accession>
<evidence type="ECO:0000256" key="1">
    <source>
        <dbReference type="ARBA" id="ARBA00005336"/>
    </source>
</evidence>
<dbReference type="Gene3D" id="3.40.50.1700">
    <property type="entry name" value="Glycoside hydrolase family 3 C-terminal domain"/>
    <property type="match status" value="1"/>
</dbReference>
<dbReference type="InterPro" id="IPR013783">
    <property type="entry name" value="Ig-like_fold"/>
</dbReference>
<evidence type="ECO:0000256" key="3">
    <source>
        <dbReference type="RuleBase" id="RU361161"/>
    </source>
</evidence>
<evidence type="ECO:0000313" key="5">
    <source>
        <dbReference type="EMBL" id="RMA72871.1"/>
    </source>
</evidence>
<dbReference type="InterPro" id="IPR036881">
    <property type="entry name" value="Glyco_hydro_3_C_sf"/>
</dbReference>
<name>A0ABX9UDN4_9BACT</name>
<dbReference type="PANTHER" id="PTHR30620">
    <property type="entry name" value="PERIPLASMIC BETA-GLUCOSIDASE-RELATED"/>
    <property type="match status" value="1"/>
</dbReference>
<dbReference type="InterPro" id="IPR017853">
    <property type="entry name" value="GH"/>
</dbReference>
<dbReference type="EMBL" id="REFG01000005">
    <property type="protein sequence ID" value="RMA72871.1"/>
    <property type="molecule type" value="Genomic_DNA"/>
</dbReference>
<dbReference type="Pfam" id="PF14310">
    <property type="entry name" value="Fn3-like"/>
    <property type="match status" value="1"/>
</dbReference>
<dbReference type="PANTHER" id="PTHR30620:SF123">
    <property type="entry name" value="BETA-XYLOSIDASE"/>
    <property type="match status" value="1"/>
</dbReference>
<evidence type="ECO:0000313" key="6">
    <source>
        <dbReference type="Proteomes" id="UP000279669"/>
    </source>
</evidence>
<feature type="domain" description="Fibronectin type III-like" evidence="4">
    <location>
        <begin position="698"/>
        <end position="767"/>
    </location>
</feature>
<dbReference type="Pfam" id="PF01915">
    <property type="entry name" value="Glyco_hydro_3_C"/>
    <property type="match status" value="1"/>
</dbReference>
<dbReference type="PROSITE" id="PS00775">
    <property type="entry name" value="GLYCOSYL_HYDROL_F3"/>
    <property type="match status" value="1"/>
</dbReference>
<keyword evidence="3" id="KW-0326">Glycosidase</keyword>
<keyword evidence="2 3" id="KW-0378">Hydrolase</keyword>
<dbReference type="Proteomes" id="UP000279669">
    <property type="component" value="Unassembled WGS sequence"/>
</dbReference>
<dbReference type="Pfam" id="PF00933">
    <property type="entry name" value="Glyco_hydro_3"/>
    <property type="match status" value="1"/>
</dbReference>
<dbReference type="SUPFAM" id="SSF52279">
    <property type="entry name" value="Beta-D-glucan exohydrolase, C-terminal domain"/>
    <property type="match status" value="1"/>
</dbReference>
<dbReference type="SMART" id="SM01217">
    <property type="entry name" value="Fn3_like"/>
    <property type="match status" value="1"/>
</dbReference>
<dbReference type="SUPFAM" id="SSF51445">
    <property type="entry name" value="(Trans)glycosidases"/>
    <property type="match status" value="1"/>
</dbReference>
<organism evidence="5 6">
    <name type="scientific">Petrotoga olearia</name>
    <dbReference type="NCBI Taxonomy" id="156203"/>
    <lineage>
        <taxon>Bacteria</taxon>
        <taxon>Thermotogati</taxon>
        <taxon>Thermotogota</taxon>
        <taxon>Thermotogae</taxon>
        <taxon>Petrotogales</taxon>
        <taxon>Petrotogaceae</taxon>
        <taxon>Petrotoga</taxon>
    </lineage>
</organism>
<gene>
    <name evidence="5" type="ORF">C8D75_1155</name>
</gene>
<dbReference type="InterPro" id="IPR002772">
    <property type="entry name" value="Glyco_hydro_3_C"/>
</dbReference>
<keyword evidence="6" id="KW-1185">Reference proteome</keyword>
<dbReference type="InterPro" id="IPR001764">
    <property type="entry name" value="Glyco_hydro_3_N"/>
</dbReference>
<reference evidence="5 6" key="1">
    <citation type="submission" date="2018-10" db="EMBL/GenBank/DDBJ databases">
        <title>Genomic Encyclopedia of Type Strains, Phase IV (KMG-IV): sequencing the most valuable type-strain genomes for metagenomic binning, comparative biology and taxonomic classification.</title>
        <authorList>
            <person name="Goeker M."/>
        </authorList>
    </citation>
    <scope>NUCLEOTIDE SEQUENCE [LARGE SCALE GENOMIC DNA]</scope>
    <source>
        <strain evidence="5 6">DSM 13574</strain>
    </source>
</reference>
<protein>
    <submittedName>
        <fullName evidence="5">Beta-glucosidase</fullName>
    </submittedName>
</protein>
<comment type="caution">
    <text evidence="5">The sequence shown here is derived from an EMBL/GenBank/DDBJ whole genome shotgun (WGS) entry which is preliminary data.</text>
</comment>
<comment type="similarity">
    <text evidence="1 3">Belongs to the glycosyl hydrolase 3 family.</text>
</comment>
<dbReference type="InterPro" id="IPR026891">
    <property type="entry name" value="Fn3-like"/>
</dbReference>
<dbReference type="Gene3D" id="2.60.40.10">
    <property type="entry name" value="Immunoglobulins"/>
    <property type="match status" value="1"/>
</dbReference>
<dbReference type="InterPro" id="IPR036962">
    <property type="entry name" value="Glyco_hydro_3_N_sf"/>
</dbReference>
<sequence>MKKGEKYTEKNKNDKILYKGEVFMQVYKNPDKPIEERIEDLLEQMTLDEKIAQLGSFWSYELLDNGNFSFEKAQNLLKEGIGQITRPGGATGFSPKKTAELANKIQKFLLTETRLGIPAFMHEECLSGYMTRGATIFPQMIGAASTWEPPLIERMTTSIRNQMKALGIHQGLSPVVDVTRDPRWGRTEETFGEDPYLIAKMGVAYVKGLQSDDLKNGIVATLKHFVGYGVSEGGMNWAPAHIPERELKETFLFPFEAAIKEGKVKSVMNAYHEIDGIPCGASETLLRRILREEWGFDGIVVSDYFAINSLMEYHKIALNKEEAAIKALKAGIDVELPSFDCYKEPLKNAIENGEFSEAFIDKSVRNILRLKFEMGLFENPYVDLEKVPDNLDTPEDRKLAYEIAKKSIVLLKNDGIVPLKKNSKIKKVAVIGPNANSARNLTGDYTYLTHLETLKQGAFGTSAMEGITFSESELPIKTIYESLKEKLEKLNVETSYAKGCEINDDNKEMIKEAVELAENSDVALLVLGDKSGLTLDCTTGESRDSSTLILPGVQLDLLKSVINTGTPVIVVLVNGRPYSLDWVSKNVSAIFEAWLPGEEGGNALADIILGDESPSGKLPISFPRHVGQIPVYYNHKPSGGRSQWWGDYTDSPAKPLYPFGHGLSYTQFEYGNLQIENNDRIVKISMDVKNIGEETGDEIVQLYMNDEVASVTRPVKELKGFQRVTLKPSEKKRIIFNLPIETLALYNEKMEFLVEKGYFKVMVGSSSEDIRLTGKFYINEDIRILPQNKKFFSDVILEEN</sequence>
<dbReference type="Gene3D" id="3.20.20.300">
    <property type="entry name" value="Glycoside hydrolase, family 3, N-terminal domain"/>
    <property type="match status" value="1"/>
</dbReference>
<evidence type="ECO:0000259" key="4">
    <source>
        <dbReference type="SMART" id="SM01217"/>
    </source>
</evidence>
<dbReference type="PRINTS" id="PR00133">
    <property type="entry name" value="GLHYDRLASE3"/>
</dbReference>
<dbReference type="InterPro" id="IPR019800">
    <property type="entry name" value="Glyco_hydro_3_AS"/>
</dbReference>
<dbReference type="InterPro" id="IPR051915">
    <property type="entry name" value="Cellulose_Degrad_GH3"/>
</dbReference>